<evidence type="ECO:0000256" key="3">
    <source>
        <dbReference type="ARBA" id="ARBA00023163"/>
    </source>
</evidence>
<gene>
    <name evidence="5" type="ORF">GCU60_17315</name>
</gene>
<dbReference type="InterPro" id="IPR036390">
    <property type="entry name" value="WH_DNA-bd_sf"/>
</dbReference>
<evidence type="ECO:0000256" key="1">
    <source>
        <dbReference type="ARBA" id="ARBA00023015"/>
    </source>
</evidence>
<keyword evidence="1" id="KW-0805">Transcription regulation</keyword>
<name>A0A6L9W5Y7_9ACTN</name>
<comment type="caution">
    <text evidence="5">The sequence shown here is derived from an EMBL/GenBank/DDBJ whole genome shotgun (WGS) entry which is preliminary data.</text>
</comment>
<dbReference type="InterPro" id="IPR039422">
    <property type="entry name" value="MarR/SlyA-like"/>
</dbReference>
<accession>A0A6L9W5Y7</accession>
<evidence type="ECO:0000313" key="5">
    <source>
        <dbReference type="EMBL" id="NEK87503.1"/>
    </source>
</evidence>
<evidence type="ECO:0000259" key="4">
    <source>
        <dbReference type="PROSITE" id="PS50995"/>
    </source>
</evidence>
<dbReference type="PANTHER" id="PTHR33164:SF57">
    <property type="entry name" value="MARR-FAMILY TRANSCRIPTIONAL REGULATOR"/>
    <property type="match status" value="1"/>
</dbReference>
<reference evidence="5 6" key="1">
    <citation type="submission" date="2019-12" db="EMBL/GenBank/DDBJ databases">
        <title>the WGS of Blastococcus saxobsidens 67B17.</title>
        <authorList>
            <person name="Jiang Z."/>
        </authorList>
    </citation>
    <scope>NUCLEOTIDE SEQUENCE [LARGE SCALE GENOMIC DNA]</scope>
    <source>
        <strain evidence="5 6">67B17</strain>
    </source>
</reference>
<organism evidence="5 6">
    <name type="scientific">Blastococcus saxobsidens</name>
    <dbReference type="NCBI Taxonomy" id="138336"/>
    <lineage>
        <taxon>Bacteria</taxon>
        <taxon>Bacillati</taxon>
        <taxon>Actinomycetota</taxon>
        <taxon>Actinomycetes</taxon>
        <taxon>Geodermatophilales</taxon>
        <taxon>Geodermatophilaceae</taxon>
        <taxon>Blastococcus</taxon>
    </lineage>
</organism>
<dbReference type="Gene3D" id="1.10.10.10">
    <property type="entry name" value="Winged helix-like DNA-binding domain superfamily/Winged helix DNA-binding domain"/>
    <property type="match status" value="1"/>
</dbReference>
<evidence type="ECO:0000313" key="6">
    <source>
        <dbReference type="Proteomes" id="UP000479241"/>
    </source>
</evidence>
<dbReference type="PROSITE" id="PS01117">
    <property type="entry name" value="HTH_MARR_1"/>
    <property type="match status" value="1"/>
</dbReference>
<dbReference type="GO" id="GO:0003677">
    <property type="term" value="F:DNA binding"/>
    <property type="evidence" value="ECO:0007669"/>
    <property type="project" value="UniProtKB-KW"/>
</dbReference>
<keyword evidence="3" id="KW-0804">Transcription</keyword>
<dbReference type="GO" id="GO:0006950">
    <property type="term" value="P:response to stress"/>
    <property type="evidence" value="ECO:0007669"/>
    <property type="project" value="TreeGrafter"/>
</dbReference>
<dbReference type="GO" id="GO:0003700">
    <property type="term" value="F:DNA-binding transcription factor activity"/>
    <property type="evidence" value="ECO:0007669"/>
    <property type="project" value="InterPro"/>
</dbReference>
<dbReference type="SUPFAM" id="SSF46785">
    <property type="entry name" value="Winged helix' DNA-binding domain"/>
    <property type="match status" value="1"/>
</dbReference>
<dbReference type="PANTHER" id="PTHR33164">
    <property type="entry name" value="TRANSCRIPTIONAL REGULATOR, MARR FAMILY"/>
    <property type="match status" value="1"/>
</dbReference>
<proteinExistence type="predicted"/>
<feature type="domain" description="HTH marR-type" evidence="4">
    <location>
        <begin position="1"/>
        <end position="122"/>
    </location>
</feature>
<dbReference type="AlphaFoldDB" id="A0A6L9W5Y7"/>
<keyword evidence="2" id="KW-0238">DNA-binding</keyword>
<sequence>MRLMHGLKSQHTAEGGRDRAAHVLLFPLCRLGPLRQGTLADLVHADPSTVSRHVALLVEQGLVRRAADESDGRASKLVATDAGRAQLDRLRVEREAYLRQVTADWTEDDLRTFTALFDRLLDGVAASLPSDPMSTPPDRTVSP</sequence>
<dbReference type="InterPro" id="IPR023187">
    <property type="entry name" value="Tscrpt_reg_MarR-type_CS"/>
</dbReference>
<dbReference type="Proteomes" id="UP000479241">
    <property type="component" value="Unassembled WGS sequence"/>
</dbReference>
<dbReference type="SMART" id="SM00347">
    <property type="entry name" value="HTH_MARR"/>
    <property type="match status" value="1"/>
</dbReference>
<dbReference type="InterPro" id="IPR036388">
    <property type="entry name" value="WH-like_DNA-bd_sf"/>
</dbReference>
<dbReference type="PROSITE" id="PS50995">
    <property type="entry name" value="HTH_MARR_2"/>
    <property type="match status" value="1"/>
</dbReference>
<dbReference type="InterPro" id="IPR000835">
    <property type="entry name" value="HTH_MarR-typ"/>
</dbReference>
<dbReference type="Pfam" id="PF01047">
    <property type="entry name" value="MarR"/>
    <property type="match status" value="1"/>
</dbReference>
<evidence type="ECO:0000256" key="2">
    <source>
        <dbReference type="ARBA" id="ARBA00023125"/>
    </source>
</evidence>
<dbReference type="EMBL" id="JAAGWG010000034">
    <property type="protein sequence ID" value="NEK87503.1"/>
    <property type="molecule type" value="Genomic_DNA"/>
</dbReference>
<protein>
    <submittedName>
        <fullName evidence="5">MarR family transcriptional regulator</fullName>
    </submittedName>
</protein>